<evidence type="ECO:0000313" key="1">
    <source>
        <dbReference type="EMBL" id="WMV31540.1"/>
    </source>
</evidence>
<evidence type="ECO:0000313" key="2">
    <source>
        <dbReference type="Proteomes" id="UP001234989"/>
    </source>
</evidence>
<keyword evidence="2" id="KW-1185">Reference proteome</keyword>
<proteinExistence type="predicted"/>
<name>A0AAF0TYM0_SOLVR</name>
<reference evidence="1" key="1">
    <citation type="submission" date="2023-08" db="EMBL/GenBank/DDBJ databases">
        <title>A de novo genome assembly of Solanum verrucosum Schlechtendal, a Mexican diploid species geographically isolated from the other diploid A-genome species in potato relatives.</title>
        <authorList>
            <person name="Hosaka K."/>
        </authorList>
    </citation>
    <scope>NUCLEOTIDE SEQUENCE</scope>
    <source>
        <tissue evidence="1">Young leaves</tissue>
    </source>
</reference>
<organism evidence="1 2">
    <name type="scientific">Solanum verrucosum</name>
    <dbReference type="NCBI Taxonomy" id="315347"/>
    <lineage>
        <taxon>Eukaryota</taxon>
        <taxon>Viridiplantae</taxon>
        <taxon>Streptophyta</taxon>
        <taxon>Embryophyta</taxon>
        <taxon>Tracheophyta</taxon>
        <taxon>Spermatophyta</taxon>
        <taxon>Magnoliopsida</taxon>
        <taxon>eudicotyledons</taxon>
        <taxon>Gunneridae</taxon>
        <taxon>Pentapetalae</taxon>
        <taxon>asterids</taxon>
        <taxon>lamiids</taxon>
        <taxon>Solanales</taxon>
        <taxon>Solanaceae</taxon>
        <taxon>Solanoideae</taxon>
        <taxon>Solaneae</taxon>
        <taxon>Solanum</taxon>
    </lineage>
</organism>
<protein>
    <submittedName>
        <fullName evidence="1">Uncharacterized protein</fullName>
    </submittedName>
</protein>
<accession>A0AAF0TYM0</accession>
<dbReference type="Proteomes" id="UP001234989">
    <property type="component" value="Chromosome 5"/>
</dbReference>
<gene>
    <name evidence="1" type="ORF">MTR67_024925</name>
</gene>
<feature type="non-terminal residue" evidence="1">
    <location>
        <position position="1"/>
    </location>
</feature>
<sequence length="118" mass="13709">IQDNKVPLSTQFFPQIISNVFIYVILTESFFKTYNLIENFLQQLFLITFLVDCAPSTNIEMINNGLMIIHSVSQSSFSKPWHADYGNDIYLSWSAGERPNHPLCLLLKTYNYFTNCTR</sequence>
<dbReference type="AlphaFoldDB" id="A0AAF0TYM0"/>
<dbReference type="EMBL" id="CP133616">
    <property type="protein sequence ID" value="WMV31540.1"/>
    <property type="molecule type" value="Genomic_DNA"/>
</dbReference>